<dbReference type="PANTHER" id="PTHR12383">
    <property type="entry name" value="PROTEASE FAMILY S26 MITOCHONDRIAL INNER MEMBRANE PROTEASE-RELATED"/>
    <property type="match status" value="1"/>
</dbReference>
<dbReference type="PANTHER" id="PTHR12383:SF16">
    <property type="entry name" value="MITOCHONDRIAL INNER MEMBRANE PROTEASE SUBUNIT 1"/>
    <property type="match status" value="1"/>
</dbReference>
<evidence type="ECO:0000256" key="4">
    <source>
        <dbReference type="ARBA" id="ARBA00022801"/>
    </source>
</evidence>
<organism evidence="8">
    <name type="scientific">freshwater metagenome</name>
    <dbReference type="NCBI Taxonomy" id="449393"/>
    <lineage>
        <taxon>unclassified sequences</taxon>
        <taxon>metagenomes</taxon>
        <taxon>ecological metagenomes</taxon>
    </lineage>
</organism>
<comment type="subcellular location">
    <subcellularLocation>
        <location evidence="2">Endomembrane system</location>
    </subcellularLocation>
    <subcellularLocation>
        <location evidence="1">Mitochondrion inner membrane</location>
    </subcellularLocation>
</comment>
<dbReference type="GO" id="GO:0012505">
    <property type="term" value="C:endomembrane system"/>
    <property type="evidence" value="ECO:0007669"/>
    <property type="project" value="UniProtKB-SubCell"/>
</dbReference>
<keyword evidence="3" id="KW-0999">Mitochondrion inner membrane</keyword>
<evidence type="ECO:0000313" key="8">
    <source>
        <dbReference type="EMBL" id="CAB4889597.1"/>
    </source>
</evidence>
<dbReference type="CDD" id="cd06530">
    <property type="entry name" value="S26_SPase_I"/>
    <property type="match status" value="1"/>
</dbReference>
<keyword evidence="6" id="KW-0472">Membrane</keyword>
<gene>
    <name evidence="8" type="ORF">UFOPK3495_00246</name>
    <name evidence="9" type="ORF">UFOPK4237_00286</name>
</gene>
<dbReference type="GO" id="GO:0006627">
    <property type="term" value="P:protein processing involved in protein targeting to mitochondrion"/>
    <property type="evidence" value="ECO:0007669"/>
    <property type="project" value="TreeGrafter"/>
</dbReference>
<evidence type="ECO:0000256" key="5">
    <source>
        <dbReference type="ARBA" id="ARBA00023128"/>
    </source>
</evidence>
<evidence type="ECO:0000256" key="6">
    <source>
        <dbReference type="ARBA" id="ARBA00023136"/>
    </source>
</evidence>
<dbReference type="AlphaFoldDB" id="A0A6J7F1W3"/>
<name>A0A6J7F1W3_9ZZZZ</name>
<dbReference type="InterPro" id="IPR015927">
    <property type="entry name" value="Peptidase_S24_S26A/B/C"/>
</dbReference>
<dbReference type="Gene3D" id="2.10.109.10">
    <property type="entry name" value="Umud Fragment, subunit A"/>
    <property type="match status" value="1"/>
</dbReference>
<dbReference type="GO" id="GO:0004252">
    <property type="term" value="F:serine-type endopeptidase activity"/>
    <property type="evidence" value="ECO:0007669"/>
    <property type="project" value="InterPro"/>
</dbReference>
<feature type="domain" description="Peptidase S24/S26A/S26B/S26C" evidence="7">
    <location>
        <begin position="1"/>
        <end position="75"/>
    </location>
</feature>
<dbReference type="GO" id="GO:0042720">
    <property type="term" value="C:mitochondrial inner membrane peptidase complex"/>
    <property type="evidence" value="ECO:0007669"/>
    <property type="project" value="TreeGrafter"/>
</dbReference>
<dbReference type="EMBL" id="CAFBPZ010000010">
    <property type="protein sequence ID" value="CAB5035275.1"/>
    <property type="molecule type" value="Genomic_DNA"/>
</dbReference>
<dbReference type="SUPFAM" id="SSF51306">
    <property type="entry name" value="LexA/Signal peptidase"/>
    <property type="match status" value="1"/>
</dbReference>
<dbReference type="GO" id="GO:0006465">
    <property type="term" value="P:signal peptide processing"/>
    <property type="evidence" value="ECO:0007669"/>
    <property type="project" value="InterPro"/>
</dbReference>
<evidence type="ECO:0000256" key="3">
    <source>
        <dbReference type="ARBA" id="ARBA00022792"/>
    </source>
</evidence>
<evidence type="ECO:0000256" key="1">
    <source>
        <dbReference type="ARBA" id="ARBA00004273"/>
    </source>
</evidence>
<dbReference type="InterPro" id="IPR036286">
    <property type="entry name" value="LexA/Signal_pep-like_sf"/>
</dbReference>
<dbReference type="InterPro" id="IPR019533">
    <property type="entry name" value="Peptidase_S26"/>
</dbReference>
<dbReference type="Pfam" id="PF00717">
    <property type="entry name" value="Peptidase_S24"/>
    <property type="match status" value="1"/>
</dbReference>
<dbReference type="InterPro" id="IPR052064">
    <property type="entry name" value="Mito_IMP1_subunit"/>
</dbReference>
<dbReference type="EMBL" id="CAFBMC010000007">
    <property type="protein sequence ID" value="CAB4889597.1"/>
    <property type="molecule type" value="Genomic_DNA"/>
</dbReference>
<proteinExistence type="predicted"/>
<evidence type="ECO:0000313" key="9">
    <source>
        <dbReference type="EMBL" id="CAB5035275.1"/>
    </source>
</evidence>
<keyword evidence="5" id="KW-0496">Mitochondrion</keyword>
<keyword evidence="4" id="KW-0378">Hydrolase</keyword>
<protein>
    <submittedName>
        <fullName evidence="8">Unannotated protein</fullName>
    </submittedName>
</protein>
<accession>A0A6J7F1W3</accession>
<evidence type="ECO:0000256" key="2">
    <source>
        <dbReference type="ARBA" id="ARBA00004308"/>
    </source>
</evidence>
<sequence length="88" mass="10295">MEPTLKSGDWWLVRKTQQVKPGQIVAFWEPDRIDLLAVKRVHHEVAGSWWMLGDNPQTSIDSRSFGPVHGRQIVGRLLFRFRPLFRKS</sequence>
<reference evidence="8" key="1">
    <citation type="submission" date="2020-05" db="EMBL/GenBank/DDBJ databases">
        <authorList>
            <person name="Chiriac C."/>
            <person name="Salcher M."/>
            <person name="Ghai R."/>
            <person name="Kavagutti S V."/>
        </authorList>
    </citation>
    <scope>NUCLEOTIDE SEQUENCE</scope>
</reference>
<evidence type="ECO:0000259" key="7">
    <source>
        <dbReference type="Pfam" id="PF00717"/>
    </source>
</evidence>